<protein>
    <submittedName>
        <fullName evidence="2">Phosphoinositide phospholipase C</fullName>
    </submittedName>
</protein>
<dbReference type="InterPro" id="IPR001192">
    <property type="entry name" value="PI-PLC_fam"/>
</dbReference>
<sequence>MMDLYHGWFQKNGGCGYILKPAIMREEIAYFSANTRDVIPGVSPQILHIKIISGQNFPKPKGSAAKGDVTDPYVTIEVFGIPADCAEERTKTVPHNGVEQFSTDALMLVGVPHDKVVGIKGFLSLNNIREVIDEDQEKRRQLREEP</sequence>
<dbReference type="PROSITE" id="PS50008">
    <property type="entry name" value="PIPLC_Y_DOMAIN"/>
    <property type="match status" value="1"/>
</dbReference>
<dbReference type="GO" id="GO:0046488">
    <property type="term" value="P:phosphatidylinositol metabolic process"/>
    <property type="evidence" value="ECO:0007669"/>
    <property type="project" value="TreeGrafter"/>
</dbReference>
<keyword evidence="3" id="KW-1185">Reference proteome</keyword>
<dbReference type="InterPro" id="IPR017946">
    <property type="entry name" value="PLC-like_Pdiesterase_TIM-brl"/>
</dbReference>
<dbReference type="GO" id="GO:0007214">
    <property type="term" value="P:gamma-aminobutyric acid signaling pathway"/>
    <property type="evidence" value="ECO:0007669"/>
    <property type="project" value="TreeGrafter"/>
</dbReference>
<organism evidence="2 3">
    <name type="scientific">Elysia marginata</name>
    <dbReference type="NCBI Taxonomy" id="1093978"/>
    <lineage>
        <taxon>Eukaryota</taxon>
        <taxon>Metazoa</taxon>
        <taxon>Spiralia</taxon>
        <taxon>Lophotrochozoa</taxon>
        <taxon>Mollusca</taxon>
        <taxon>Gastropoda</taxon>
        <taxon>Heterobranchia</taxon>
        <taxon>Euthyneura</taxon>
        <taxon>Panpulmonata</taxon>
        <taxon>Sacoglossa</taxon>
        <taxon>Placobranchoidea</taxon>
        <taxon>Plakobranchidae</taxon>
        <taxon>Elysia</taxon>
    </lineage>
</organism>
<dbReference type="Gene3D" id="3.20.20.190">
    <property type="entry name" value="Phosphatidylinositol (PI) phosphodiesterase"/>
    <property type="match status" value="1"/>
</dbReference>
<dbReference type="PANTHER" id="PTHR10336">
    <property type="entry name" value="PHOSPHOINOSITIDE-SPECIFIC PHOSPHOLIPASE C FAMILY PROTEIN"/>
    <property type="match status" value="1"/>
</dbReference>
<dbReference type="GO" id="GO:0004435">
    <property type="term" value="F:phosphatidylinositol-4,5-bisphosphate phospholipase C activity"/>
    <property type="evidence" value="ECO:0007669"/>
    <property type="project" value="InterPro"/>
</dbReference>
<dbReference type="SUPFAM" id="SSF51695">
    <property type="entry name" value="PLC-like phosphodiesterases"/>
    <property type="match status" value="1"/>
</dbReference>
<evidence type="ECO:0000313" key="2">
    <source>
        <dbReference type="EMBL" id="GFS05584.1"/>
    </source>
</evidence>
<evidence type="ECO:0000313" key="3">
    <source>
        <dbReference type="Proteomes" id="UP000762676"/>
    </source>
</evidence>
<dbReference type="EMBL" id="BMAT01006076">
    <property type="protein sequence ID" value="GFS05584.1"/>
    <property type="molecule type" value="Genomic_DNA"/>
</dbReference>
<dbReference type="GO" id="GO:0051209">
    <property type="term" value="P:release of sequestered calcium ion into cytosol"/>
    <property type="evidence" value="ECO:0007669"/>
    <property type="project" value="TreeGrafter"/>
</dbReference>
<dbReference type="GO" id="GO:0048015">
    <property type="term" value="P:phosphatidylinositol-mediated signaling"/>
    <property type="evidence" value="ECO:0007669"/>
    <property type="project" value="TreeGrafter"/>
</dbReference>
<dbReference type="InterPro" id="IPR001711">
    <property type="entry name" value="PLipase_C_Pinositol-sp_Y"/>
</dbReference>
<gene>
    <name evidence="2" type="ORF">ElyMa_002942000</name>
</gene>
<reference evidence="2 3" key="1">
    <citation type="journal article" date="2021" name="Elife">
        <title>Chloroplast acquisition without the gene transfer in kleptoplastic sea slugs, Plakobranchus ocellatus.</title>
        <authorList>
            <person name="Maeda T."/>
            <person name="Takahashi S."/>
            <person name="Yoshida T."/>
            <person name="Shimamura S."/>
            <person name="Takaki Y."/>
            <person name="Nagai Y."/>
            <person name="Toyoda A."/>
            <person name="Suzuki Y."/>
            <person name="Arimoto A."/>
            <person name="Ishii H."/>
            <person name="Satoh N."/>
            <person name="Nishiyama T."/>
            <person name="Hasebe M."/>
            <person name="Maruyama T."/>
            <person name="Minagawa J."/>
            <person name="Obokata J."/>
            <person name="Shigenobu S."/>
        </authorList>
    </citation>
    <scope>NUCLEOTIDE SEQUENCE [LARGE SCALE GENOMIC DNA]</scope>
</reference>
<dbReference type="AlphaFoldDB" id="A0AAV4I5G1"/>
<feature type="domain" description="PI-PLC Y-box" evidence="1">
    <location>
        <begin position="2"/>
        <end position="25"/>
    </location>
</feature>
<dbReference type="SUPFAM" id="SSF49562">
    <property type="entry name" value="C2 domain (Calcium/lipid-binding domain, CaLB)"/>
    <property type="match status" value="1"/>
</dbReference>
<name>A0AAV4I5G1_9GAST</name>
<dbReference type="InterPro" id="IPR035892">
    <property type="entry name" value="C2_domain_sf"/>
</dbReference>
<dbReference type="GO" id="GO:0032228">
    <property type="term" value="P:regulation of synaptic transmission, GABAergic"/>
    <property type="evidence" value="ECO:0007669"/>
    <property type="project" value="TreeGrafter"/>
</dbReference>
<dbReference type="Gene3D" id="2.60.40.150">
    <property type="entry name" value="C2 domain"/>
    <property type="match status" value="1"/>
</dbReference>
<evidence type="ECO:0000259" key="1">
    <source>
        <dbReference type="PROSITE" id="PS50008"/>
    </source>
</evidence>
<dbReference type="PANTHER" id="PTHR10336:SF196">
    <property type="entry name" value="PHOSPHOINOSITIDE PHOSPHOLIPASE C"/>
    <property type="match status" value="1"/>
</dbReference>
<accession>A0AAV4I5G1</accession>
<comment type="caution">
    <text evidence="2">The sequence shown here is derived from an EMBL/GenBank/DDBJ whole genome shotgun (WGS) entry which is preliminary data.</text>
</comment>
<dbReference type="CDD" id="cd00275">
    <property type="entry name" value="C2_PLC_like"/>
    <property type="match status" value="1"/>
</dbReference>
<dbReference type="Proteomes" id="UP000762676">
    <property type="component" value="Unassembled WGS sequence"/>
</dbReference>
<proteinExistence type="predicted"/>